<dbReference type="AlphaFoldDB" id="K1XJ57"/>
<reference evidence="1" key="1">
    <citation type="journal article" date="2012" name="Science">
        <title>Fermentation, hydrogen, and sulfur metabolism in multiple uncultivated bacterial phyla.</title>
        <authorList>
            <person name="Wrighton K.C."/>
            <person name="Thomas B.C."/>
            <person name="Sharon I."/>
            <person name="Miller C.S."/>
            <person name="Castelle C.J."/>
            <person name="VerBerkmoes N.C."/>
            <person name="Wilkins M.J."/>
            <person name="Hettich R.L."/>
            <person name="Lipton M.S."/>
            <person name="Williams K.H."/>
            <person name="Long P.E."/>
            <person name="Banfield J.F."/>
        </authorList>
    </citation>
    <scope>NUCLEOTIDE SEQUENCE [LARGE SCALE GENOMIC DNA]</scope>
</reference>
<gene>
    <name evidence="1" type="ORF">ACD_80C00106G0001</name>
</gene>
<organism evidence="1">
    <name type="scientific">uncultured bacterium</name>
    <name type="common">gcode 4</name>
    <dbReference type="NCBI Taxonomy" id="1234023"/>
    <lineage>
        <taxon>Bacteria</taxon>
        <taxon>environmental samples</taxon>
    </lineage>
</organism>
<name>K1XJ57_9BACT</name>
<dbReference type="EMBL" id="AMFJ01036113">
    <property type="protein sequence ID" value="EKD25196.1"/>
    <property type="molecule type" value="Genomic_DNA"/>
</dbReference>
<accession>K1XJ57</accession>
<evidence type="ECO:0000313" key="1">
    <source>
        <dbReference type="EMBL" id="EKD25196.1"/>
    </source>
</evidence>
<sequence length="123" mass="14757">MSTDFLYQPPIHEPRYFTTVFCISCKSIKFPCVDSTRSMFFDISHHFFKDRPSRWLCRHALSKKFINDNTITRNLLFNFMYLSINREHLFFFWFGWFSTVCNISHKNYGVILICWGAEYPGPS</sequence>
<protein>
    <submittedName>
        <fullName evidence="1">Uncharacterized protein</fullName>
    </submittedName>
</protein>
<comment type="caution">
    <text evidence="1">The sequence shown here is derived from an EMBL/GenBank/DDBJ whole genome shotgun (WGS) entry which is preliminary data.</text>
</comment>
<proteinExistence type="predicted"/>